<dbReference type="WBParaSite" id="MBELARI_LOCUS5139">
    <property type="protein sequence ID" value="MBELARI_LOCUS5139"/>
    <property type="gene ID" value="MBELARI_LOCUS5139"/>
</dbReference>
<feature type="domain" description="Fibronectin type-III" evidence="7">
    <location>
        <begin position="1302"/>
        <end position="1400"/>
    </location>
</feature>
<dbReference type="InterPro" id="IPR013098">
    <property type="entry name" value="Ig_I-set"/>
</dbReference>
<dbReference type="SMART" id="SM00220">
    <property type="entry name" value="S_TKc"/>
    <property type="match status" value="2"/>
</dbReference>
<organism evidence="8 9">
    <name type="scientific">Mesorhabditis belari</name>
    <dbReference type="NCBI Taxonomy" id="2138241"/>
    <lineage>
        <taxon>Eukaryota</taxon>
        <taxon>Metazoa</taxon>
        <taxon>Ecdysozoa</taxon>
        <taxon>Nematoda</taxon>
        <taxon>Chromadorea</taxon>
        <taxon>Rhabditida</taxon>
        <taxon>Rhabditina</taxon>
        <taxon>Rhabditomorpha</taxon>
        <taxon>Rhabditoidea</taxon>
        <taxon>Rhabditidae</taxon>
        <taxon>Mesorhabditinae</taxon>
        <taxon>Mesorhabditis</taxon>
    </lineage>
</organism>
<feature type="domain" description="Protein kinase" evidence="5">
    <location>
        <begin position="42"/>
        <end position="399"/>
    </location>
</feature>
<keyword evidence="2" id="KW-0393">Immunoglobulin domain</keyword>
<dbReference type="SMART" id="SM00408">
    <property type="entry name" value="IGc2"/>
    <property type="match status" value="1"/>
</dbReference>
<feature type="compositionally biased region" description="Basic residues" evidence="3">
    <location>
        <begin position="182"/>
        <end position="195"/>
    </location>
</feature>
<accession>A0AAF3FE40</accession>
<evidence type="ECO:0000256" key="3">
    <source>
        <dbReference type="SAM" id="MobiDB-lite"/>
    </source>
</evidence>
<feature type="domain" description="Protein kinase" evidence="5">
    <location>
        <begin position="1489"/>
        <end position="1742"/>
    </location>
</feature>
<reference evidence="9" key="1">
    <citation type="submission" date="2024-02" db="UniProtKB">
        <authorList>
            <consortium name="WormBaseParasite"/>
        </authorList>
    </citation>
    <scope>IDENTIFICATION</scope>
</reference>
<dbReference type="SUPFAM" id="SSF48726">
    <property type="entry name" value="Immunoglobulin"/>
    <property type="match status" value="1"/>
</dbReference>
<evidence type="ECO:0000256" key="1">
    <source>
        <dbReference type="ARBA" id="ARBA00023157"/>
    </source>
</evidence>
<sequence length="1788" mass="203277">MLRLLFLIPLLIVVQSSNVMYSVTKHFHYDDGISEECVCVGFNPDSQNDEAEEGRSKRSTKDVEDMNLPSVKTRNEIDRSKYSVNKRIDFSGDGYEDCACTPKTRRVSRRIRNLSSLPHRVLMRRHRREKPRVDSWLATSYEEDDDTKRHYKFKNPSKPENNKEKEDKTLDELLNDVVTTKKPLKTSKGKPKGKAGGKSSGKSRRSLDEDTIFDEIATGSVLGELTHPGVRIPEPEGIERERLVRVFTKQLLTALGHMHAQGLAHLDLRPESILLQDDKLILADFGSSRKLDRTGTIRESIKGSPEFVSPEIVNGQPITLASDLWSVGTLTYILLTGVSPFHGDNDAETLKNVSKGSFRTDTEEWNVFSLSAKAFIQKLLTFDPNSRPSVKDALCSEWLAETSLVNSSLSADSLREFRYKHKWLERRVFVQQTPSNQRYEQIEPPSIDLNSSHPYISYPNPTRRANGGQSRQQNQFDDRPLVDEKGEPIPFDSRQKQQETRFDSQGRALDPFHSSDQWRSREPPAPSPDQSPIPVDQFGRFVHPEELARLQQRQLQQNRGQEVQLDPYGRPLFPPADRRQFVDQFGRPIPPEILRRLQQRQEEAFREPPPAYFCPPHSGNPMGERRRLEPQQQGEAPATQRFHQQPLTLAPFNPEENPLAQVPIRMIRGEHRPIEEEIANRILSDISEEGSLAGSLASLEELEPYFAIRDYRYQPRNFRDRSGSSTPRLEENLSEEEDLSSSPSLSPKTVKESENFTPAGPLSPPAALSPGVSEKEETKVEKEGKEEEKKEGKEEGKKEEEEEAKEEKKEQDKQQEFDRASKSSTPSTLKEALPELKSSSPLKDELYISIESKKEEKKGKESIQIQPIIEEIFLKTVKREENNNMETSIAHVHVPDKVPVEELRKMEKEILKEIDADPKLAIGCPIFVEPLERHHPFLISPSLQVEIPLVKDGTLSPASPAITPKRGRTKQKGAGGTGMKSLVVSPGREHSMEVLIATKRGKPEFIAPGEEVPELDDDERKNREKEAQLKPKMHSKDEDFEDKQPELERIKKNAEMQRKMLDDLDKYRVGNYYKEDDGWRMNEEDIDASPWDSHYQIGPDTYLMASRGAAFNSRVRDYRRELWGDGASLVRQGYLGVRNRDITVRERRRYTDILRETQHNVAPKSAEHATMNSKDLKANAVARIRSDIEKVAPAATKKNQDGTFAAIFVKRLRDTYLVADAPSVVFECQVLSSPTAELTWTKHGRVVSDDGKHKLHTENGVHFLTILQPSLYDLGEYACHAKNEFGSDQSHARLISGEAPSRPGRPSLELSSDTEIFMTFDPPEGPTYLEGIMYRVECRLAGENDYDAPWITVCEKVEDEAVCVKNLEPLGIYQFRIVAKNGFGWGDASLHSRIVRTHPRGSPKLQLDELSRTVRFEIINFPGKRVTKKKTMHHPYDGLYSNLPASIQPKSLAGISEESEETEEDSSSLQSTATQSKEIELQGDLGGRFELGSLIFSTKYSIIRNANDTQKDHNSRCVAKLRHCGGESEGKNEFEMLRLGQHENVQRLLAASLSGDFLSLFVERLYEDVFARFSYADHYTEEQIAIVARQVAAALHWLHFKGIAHLDVNPHNVMFESKRSWIVKLVDFSSAQLIGNDAKYPEEKDVQWCAPEFHVGDTPVTVQSDIWGLGIITFCLLGGFHPFTSEFDTFDEVKENVINVKCDPNLIPVQASQDALSFVTWSLKKNPLRRMRTDEALSHRFVSSDPASVRRREAIRYSSNRLRKTAHLTKQTFLTPRSQELQKKFGNN</sequence>
<feature type="region of interest" description="Disordered" evidence="3">
    <location>
        <begin position="1452"/>
        <end position="1476"/>
    </location>
</feature>
<evidence type="ECO:0000259" key="6">
    <source>
        <dbReference type="PROSITE" id="PS50835"/>
    </source>
</evidence>
<evidence type="ECO:0000313" key="9">
    <source>
        <dbReference type="WBParaSite" id="MBELARI_LOCUS5139"/>
    </source>
</evidence>
<dbReference type="InterPro" id="IPR003961">
    <property type="entry name" value="FN3_dom"/>
</dbReference>
<dbReference type="InterPro" id="IPR000719">
    <property type="entry name" value="Prot_kinase_dom"/>
</dbReference>
<dbReference type="InterPro" id="IPR036116">
    <property type="entry name" value="FN3_sf"/>
</dbReference>
<dbReference type="Pfam" id="PF07679">
    <property type="entry name" value="I-set"/>
    <property type="match status" value="1"/>
</dbReference>
<feature type="compositionally biased region" description="Basic and acidic residues" evidence="3">
    <location>
        <begin position="476"/>
        <end position="504"/>
    </location>
</feature>
<dbReference type="InterPro" id="IPR013783">
    <property type="entry name" value="Ig-like_fold"/>
</dbReference>
<dbReference type="SUPFAM" id="SSF56112">
    <property type="entry name" value="Protein kinase-like (PK-like)"/>
    <property type="match status" value="2"/>
</dbReference>
<dbReference type="CDD" id="cd00063">
    <property type="entry name" value="FN3"/>
    <property type="match status" value="1"/>
</dbReference>
<dbReference type="InterPro" id="IPR003598">
    <property type="entry name" value="Ig_sub2"/>
</dbReference>
<dbReference type="SMART" id="SM00060">
    <property type="entry name" value="FN3"/>
    <property type="match status" value="1"/>
</dbReference>
<protein>
    <submittedName>
        <fullName evidence="9">Uncharacterized protein</fullName>
    </submittedName>
</protein>
<evidence type="ECO:0000313" key="8">
    <source>
        <dbReference type="Proteomes" id="UP000887575"/>
    </source>
</evidence>
<feature type="region of interest" description="Disordered" evidence="3">
    <location>
        <begin position="435"/>
        <end position="537"/>
    </location>
</feature>
<dbReference type="PROSITE" id="PS50011">
    <property type="entry name" value="PROTEIN_KINASE_DOM"/>
    <property type="match status" value="2"/>
</dbReference>
<evidence type="ECO:0000259" key="7">
    <source>
        <dbReference type="PROSITE" id="PS50853"/>
    </source>
</evidence>
<dbReference type="Proteomes" id="UP000887575">
    <property type="component" value="Unassembled WGS sequence"/>
</dbReference>
<dbReference type="SUPFAM" id="SSF49265">
    <property type="entry name" value="Fibronectin type III"/>
    <property type="match status" value="1"/>
</dbReference>
<keyword evidence="1" id="KW-1015">Disulfide bond</keyword>
<dbReference type="Pfam" id="PF00069">
    <property type="entry name" value="Pkinase"/>
    <property type="match status" value="2"/>
</dbReference>
<dbReference type="FunFam" id="2.60.40.10:FF:000107">
    <property type="entry name" value="Myosin, light chain kinase a"/>
    <property type="match status" value="1"/>
</dbReference>
<feature type="region of interest" description="Disordered" evidence="3">
    <location>
        <begin position="601"/>
        <end position="640"/>
    </location>
</feature>
<proteinExistence type="predicted"/>
<dbReference type="PROSITE" id="PS50853">
    <property type="entry name" value="FN3"/>
    <property type="match status" value="1"/>
</dbReference>
<feature type="region of interest" description="Disordered" evidence="3">
    <location>
        <begin position="958"/>
        <end position="983"/>
    </location>
</feature>
<dbReference type="GO" id="GO:0005524">
    <property type="term" value="F:ATP binding"/>
    <property type="evidence" value="ECO:0007669"/>
    <property type="project" value="InterPro"/>
</dbReference>
<feature type="chain" id="PRO_5042068886" evidence="4">
    <location>
        <begin position="17"/>
        <end position="1788"/>
    </location>
</feature>
<feature type="compositionally biased region" description="Acidic residues" evidence="3">
    <location>
        <begin position="1457"/>
        <end position="1466"/>
    </location>
</feature>
<feature type="domain" description="Ig-like" evidence="6">
    <location>
        <begin position="1193"/>
        <end position="1296"/>
    </location>
</feature>
<dbReference type="InterPro" id="IPR011009">
    <property type="entry name" value="Kinase-like_dom_sf"/>
</dbReference>
<name>A0AAF3FE40_9BILA</name>
<keyword evidence="4" id="KW-0732">Signal</keyword>
<dbReference type="PANTHER" id="PTHR24347">
    <property type="entry name" value="SERINE/THREONINE-PROTEIN KINASE"/>
    <property type="match status" value="1"/>
</dbReference>
<evidence type="ECO:0000259" key="5">
    <source>
        <dbReference type="PROSITE" id="PS50011"/>
    </source>
</evidence>
<dbReference type="GO" id="GO:0004672">
    <property type="term" value="F:protein kinase activity"/>
    <property type="evidence" value="ECO:0007669"/>
    <property type="project" value="InterPro"/>
</dbReference>
<dbReference type="CDD" id="cd00096">
    <property type="entry name" value="Ig"/>
    <property type="match status" value="1"/>
</dbReference>
<keyword evidence="8" id="KW-1185">Reference proteome</keyword>
<feature type="region of interest" description="Disordered" evidence="3">
    <location>
        <begin position="717"/>
        <end position="841"/>
    </location>
</feature>
<feature type="signal peptide" evidence="4">
    <location>
        <begin position="1"/>
        <end position="16"/>
    </location>
</feature>
<dbReference type="InterPro" id="IPR036179">
    <property type="entry name" value="Ig-like_dom_sf"/>
</dbReference>
<evidence type="ECO:0000256" key="4">
    <source>
        <dbReference type="SAM" id="SignalP"/>
    </source>
</evidence>
<dbReference type="InterPro" id="IPR007110">
    <property type="entry name" value="Ig-like_dom"/>
</dbReference>
<dbReference type="Gene3D" id="2.60.40.10">
    <property type="entry name" value="Immunoglobulins"/>
    <property type="match status" value="2"/>
</dbReference>
<evidence type="ECO:0000256" key="2">
    <source>
        <dbReference type="ARBA" id="ARBA00023319"/>
    </source>
</evidence>
<feature type="region of interest" description="Disordered" evidence="3">
    <location>
        <begin position="1008"/>
        <end position="1044"/>
    </location>
</feature>
<dbReference type="PROSITE" id="PS50835">
    <property type="entry name" value="IG_LIKE"/>
    <property type="match status" value="1"/>
</dbReference>
<dbReference type="Gene3D" id="1.10.510.10">
    <property type="entry name" value="Transferase(Phosphotransferase) domain 1"/>
    <property type="match status" value="2"/>
</dbReference>
<feature type="compositionally biased region" description="Basic and acidic residues" evidence="3">
    <location>
        <begin position="1018"/>
        <end position="1044"/>
    </location>
</feature>
<feature type="compositionally biased region" description="Basic and acidic residues" evidence="3">
    <location>
        <begin position="160"/>
        <end position="171"/>
    </location>
</feature>
<feature type="region of interest" description="Disordered" evidence="3">
    <location>
        <begin position="148"/>
        <end position="208"/>
    </location>
</feature>
<feature type="compositionally biased region" description="Basic and acidic residues" evidence="3">
    <location>
        <begin position="773"/>
        <end position="821"/>
    </location>
</feature>